<accession>A0A9W6N7M6</accession>
<sequence length="204" mass="20797">MESGMTDAPKTLRDLSGASPQPASLADATLVVIDAQNEYVEGPIALPGSAPALDAIADLLAQARAAETPIVHVVHRAPAGIFVEGSKGAEIAPEAAPRREEPVFSKTLPNAFTNADFDLALKALGRKNLILVGFMTHMCVDSTARAAVDLGYGVTIVENATASRALPGAVGKPARSAEEVHDGALAGLADLFAVVAPNAAALGK</sequence>
<evidence type="ECO:0000259" key="3">
    <source>
        <dbReference type="Pfam" id="PF00857"/>
    </source>
</evidence>
<evidence type="ECO:0000256" key="1">
    <source>
        <dbReference type="ARBA" id="ARBA00022801"/>
    </source>
</evidence>
<dbReference type="InterPro" id="IPR050272">
    <property type="entry name" value="Isochorismatase-like_hydrls"/>
</dbReference>
<keyword evidence="5" id="KW-1185">Reference proteome</keyword>
<reference evidence="4" key="2">
    <citation type="submission" date="2023-01" db="EMBL/GenBank/DDBJ databases">
        <authorList>
            <person name="Sun Q."/>
            <person name="Evtushenko L."/>
        </authorList>
    </citation>
    <scope>NUCLEOTIDE SEQUENCE</scope>
    <source>
        <strain evidence="4">VKM B-2748</strain>
    </source>
</reference>
<dbReference type="Proteomes" id="UP001143309">
    <property type="component" value="Unassembled WGS sequence"/>
</dbReference>
<proteinExistence type="predicted"/>
<name>A0A9W6N7M6_9HYPH</name>
<dbReference type="InterPro" id="IPR036380">
    <property type="entry name" value="Isochorismatase-like_sf"/>
</dbReference>
<dbReference type="EMBL" id="BSFL01000003">
    <property type="protein sequence ID" value="GLK81399.1"/>
    <property type="molecule type" value="Genomic_DNA"/>
</dbReference>
<dbReference type="PANTHER" id="PTHR43540:SF15">
    <property type="entry name" value="BLR5631 PROTEIN"/>
    <property type="match status" value="1"/>
</dbReference>
<dbReference type="InterPro" id="IPR000868">
    <property type="entry name" value="Isochorismatase-like_dom"/>
</dbReference>
<dbReference type="CDD" id="cd01014">
    <property type="entry name" value="nicotinamidase_related"/>
    <property type="match status" value="1"/>
</dbReference>
<keyword evidence="1" id="KW-0378">Hydrolase</keyword>
<protein>
    <submittedName>
        <fullName evidence="4">Isochorismatase</fullName>
    </submittedName>
</protein>
<evidence type="ECO:0000256" key="2">
    <source>
        <dbReference type="SAM" id="MobiDB-lite"/>
    </source>
</evidence>
<comment type="caution">
    <text evidence="4">The sequence shown here is derived from an EMBL/GenBank/DDBJ whole genome shotgun (WGS) entry which is preliminary data.</text>
</comment>
<dbReference type="Gene3D" id="3.40.50.850">
    <property type="entry name" value="Isochorismatase-like"/>
    <property type="match status" value="1"/>
</dbReference>
<feature type="region of interest" description="Disordered" evidence="2">
    <location>
        <begin position="1"/>
        <end position="20"/>
    </location>
</feature>
<dbReference type="PANTHER" id="PTHR43540">
    <property type="entry name" value="PEROXYUREIDOACRYLATE/UREIDOACRYLATE AMIDOHYDROLASE-RELATED"/>
    <property type="match status" value="1"/>
</dbReference>
<evidence type="ECO:0000313" key="4">
    <source>
        <dbReference type="EMBL" id="GLK81399.1"/>
    </source>
</evidence>
<gene>
    <name evidence="4" type="ORF">GCM10008174_31400</name>
</gene>
<dbReference type="GO" id="GO:0016787">
    <property type="term" value="F:hydrolase activity"/>
    <property type="evidence" value="ECO:0007669"/>
    <property type="project" value="UniProtKB-KW"/>
</dbReference>
<feature type="domain" description="Isochorismatase-like" evidence="3">
    <location>
        <begin position="29"/>
        <end position="196"/>
    </location>
</feature>
<reference evidence="4" key="1">
    <citation type="journal article" date="2014" name="Int. J. Syst. Evol. Microbiol.">
        <title>Complete genome sequence of Corynebacterium casei LMG S-19264T (=DSM 44701T), isolated from a smear-ripened cheese.</title>
        <authorList>
            <consortium name="US DOE Joint Genome Institute (JGI-PGF)"/>
            <person name="Walter F."/>
            <person name="Albersmeier A."/>
            <person name="Kalinowski J."/>
            <person name="Ruckert C."/>
        </authorList>
    </citation>
    <scope>NUCLEOTIDE SEQUENCE</scope>
    <source>
        <strain evidence="4">VKM B-2748</strain>
    </source>
</reference>
<dbReference type="SUPFAM" id="SSF52499">
    <property type="entry name" value="Isochorismatase-like hydrolases"/>
    <property type="match status" value="1"/>
</dbReference>
<evidence type="ECO:0000313" key="5">
    <source>
        <dbReference type="Proteomes" id="UP001143309"/>
    </source>
</evidence>
<dbReference type="AlphaFoldDB" id="A0A9W6N7M6"/>
<organism evidence="4 5">
    <name type="scientific">Methylopila turkensis</name>
    <dbReference type="NCBI Taxonomy" id="1437816"/>
    <lineage>
        <taxon>Bacteria</taxon>
        <taxon>Pseudomonadati</taxon>
        <taxon>Pseudomonadota</taxon>
        <taxon>Alphaproteobacteria</taxon>
        <taxon>Hyphomicrobiales</taxon>
        <taxon>Methylopilaceae</taxon>
        <taxon>Methylopila</taxon>
    </lineage>
</organism>
<dbReference type="Pfam" id="PF00857">
    <property type="entry name" value="Isochorismatase"/>
    <property type="match status" value="1"/>
</dbReference>